<proteinExistence type="predicted"/>
<evidence type="ECO:0000313" key="1">
    <source>
        <dbReference type="EMBL" id="MPN36908.1"/>
    </source>
</evidence>
<dbReference type="InterPro" id="IPR013785">
    <property type="entry name" value="Aldolase_TIM"/>
</dbReference>
<dbReference type="Gene3D" id="3.20.20.70">
    <property type="entry name" value="Aldolase class I"/>
    <property type="match status" value="1"/>
</dbReference>
<dbReference type="SUPFAM" id="SSF102114">
    <property type="entry name" value="Radical SAM enzymes"/>
    <property type="match status" value="1"/>
</dbReference>
<dbReference type="EMBL" id="VSSQ01091312">
    <property type="protein sequence ID" value="MPN36908.1"/>
    <property type="molecule type" value="Genomic_DNA"/>
</dbReference>
<protein>
    <submittedName>
        <fullName evidence="1">Uncharacterized protein</fullName>
    </submittedName>
</protein>
<name>A0A645HD00_9ZZZZ</name>
<accession>A0A645HD00</accession>
<dbReference type="AlphaFoldDB" id="A0A645HD00"/>
<dbReference type="InterPro" id="IPR058240">
    <property type="entry name" value="rSAM_sf"/>
</dbReference>
<comment type="caution">
    <text evidence="1">The sequence shown here is derived from an EMBL/GenBank/DDBJ whole genome shotgun (WGS) entry which is preliminary data.</text>
</comment>
<organism evidence="1">
    <name type="scientific">bioreactor metagenome</name>
    <dbReference type="NCBI Taxonomy" id="1076179"/>
    <lineage>
        <taxon>unclassified sequences</taxon>
        <taxon>metagenomes</taxon>
        <taxon>ecological metagenomes</taxon>
    </lineage>
</organism>
<reference evidence="1" key="1">
    <citation type="submission" date="2019-08" db="EMBL/GenBank/DDBJ databases">
        <authorList>
            <person name="Kucharzyk K."/>
            <person name="Murdoch R.W."/>
            <person name="Higgins S."/>
            <person name="Loffler F."/>
        </authorList>
    </citation>
    <scope>NUCLEOTIDE SEQUENCE</scope>
</reference>
<gene>
    <name evidence="1" type="ORF">SDC9_184420</name>
</gene>
<sequence length="181" mass="21050">MRKYDVSARINTVVTKENISEIYKLIEFCKEYKISLKLLDLFNNGEEYWKNQFISLSKIRNELSKVSKNTSVKYPNKSNFGSPMSCFELDGMEVIIKDSTIGTCYSDMCTKCSLYPCQTGVVSLFLTHDGYLKFCTLSNEFNLDLKPLLIDDKHTYEQVRKMIDLYKESKYLKCHSENETA</sequence>